<sequence>MRPRYKVINLLSREEFLMTSVMKKDMWRPCGKGLRWRADTPELPGLSKLDQGYSSSLNIMSQIFEPVSRQHQGILVASTVYFGYDPTKEMETRKRHGLSESFSDQRGYYDQSLRGVSCTEMEDLTFSTTTWLPLLCTSSAARIPSSFLSMLYRSLFAIPLFLNMFKVQPAYACEALYIIKSHAGVVEDGNVAEEDSRYTSHGQSLSCANIGALRNELVIQTMTLRVTGKLCSMHYSRPPFALLILTRIDNSGSNGQLAKEYIRSIAEQIANSRSALTVSLGATNSPFLDMSFALMWTKSDPWPAVMLNCFRNNTPTPSFITSSETFPPSVLQKAVSSQFSTDLSRRIPVAEPQPKLSCNPFPAHLGAQSQPEGTPLEKLILYLDISSPRPRTFTVATPLPFNPNSTYDTPTLFSKVTVEVPFW</sequence>
<accession>A0ACB6QAG0</accession>
<evidence type="ECO:0000313" key="2">
    <source>
        <dbReference type="Proteomes" id="UP000799755"/>
    </source>
</evidence>
<dbReference type="EMBL" id="MU003549">
    <property type="protein sequence ID" value="KAF2463510.1"/>
    <property type="molecule type" value="Genomic_DNA"/>
</dbReference>
<evidence type="ECO:0000313" key="1">
    <source>
        <dbReference type="EMBL" id="KAF2463510.1"/>
    </source>
</evidence>
<name>A0ACB6QAG0_9PLEO</name>
<dbReference type="Proteomes" id="UP000799755">
    <property type="component" value="Unassembled WGS sequence"/>
</dbReference>
<keyword evidence="2" id="KW-1185">Reference proteome</keyword>
<reference evidence="1" key="1">
    <citation type="journal article" date="2020" name="Stud. Mycol.">
        <title>101 Dothideomycetes genomes: a test case for predicting lifestyles and emergence of pathogens.</title>
        <authorList>
            <person name="Haridas S."/>
            <person name="Albert R."/>
            <person name="Binder M."/>
            <person name="Bloem J."/>
            <person name="Labutti K."/>
            <person name="Salamov A."/>
            <person name="Andreopoulos B."/>
            <person name="Baker S."/>
            <person name="Barry K."/>
            <person name="Bills G."/>
            <person name="Bluhm B."/>
            <person name="Cannon C."/>
            <person name="Castanera R."/>
            <person name="Culley D."/>
            <person name="Daum C."/>
            <person name="Ezra D."/>
            <person name="Gonzalez J."/>
            <person name="Henrissat B."/>
            <person name="Kuo A."/>
            <person name="Liang C."/>
            <person name="Lipzen A."/>
            <person name="Lutzoni F."/>
            <person name="Magnuson J."/>
            <person name="Mondo S."/>
            <person name="Nolan M."/>
            <person name="Ohm R."/>
            <person name="Pangilinan J."/>
            <person name="Park H.-J."/>
            <person name="Ramirez L."/>
            <person name="Alfaro M."/>
            <person name="Sun H."/>
            <person name="Tritt A."/>
            <person name="Yoshinaga Y."/>
            <person name="Zwiers L.-H."/>
            <person name="Turgeon B."/>
            <person name="Goodwin S."/>
            <person name="Spatafora J."/>
            <person name="Crous P."/>
            <person name="Grigoriev I."/>
        </authorList>
    </citation>
    <scope>NUCLEOTIDE SEQUENCE</scope>
    <source>
        <strain evidence="1">ATCC 200398</strain>
    </source>
</reference>
<gene>
    <name evidence="1" type="ORF">BDR25DRAFT_362682</name>
</gene>
<protein>
    <submittedName>
        <fullName evidence="1">Uncharacterized protein</fullName>
    </submittedName>
</protein>
<comment type="caution">
    <text evidence="1">The sequence shown here is derived from an EMBL/GenBank/DDBJ whole genome shotgun (WGS) entry which is preliminary data.</text>
</comment>
<organism evidence="1 2">
    <name type="scientific">Lindgomyces ingoldianus</name>
    <dbReference type="NCBI Taxonomy" id="673940"/>
    <lineage>
        <taxon>Eukaryota</taxon>
        <taxon>Fungi</taxon>
        <taxon>Dikarya</taxon>
        <taxon>Ascomycota</taxon>
        <taxon>Pezizomycotina</taxon>
        <taxon>Dothideomycetes</taxon>
        <taxon>Pleosporomycetidae</taxon>
        <taxon>Pleosporales</taxon>
        <taxon>Lindgomycetaceae</taxon>
        <taxon>Lindgomyces</taxon>
    </lineage>
</organism>
<proteinExistence type="predicted"/>